<sequence>RAVWFGGQDITVYEILHSLQLLPTRDSMGKRQPPASCARLRTLTVKEMECSPAVMHEIFGGGLQYLEELVLDGVAMDTGELSRMLWEEKPKPIDDARQVSVPRLKMLELRSVRSVHLEVEGLLRYLCVRHNRNKKFAVTASSSTGPQLSIPQAVTPWHIIVQYERFNPDDAFSWQGCVGVVEKLKTDCGAVVERMMDEDEMMDYLSMGLHAATAWFSPSFEE</sequence>
<keyword evidence="2" id="KW-1185">Reference proteome</keyword>
<comment type="caution">
    <text evidence="1">The sequence shown here is derived from an EMBL/GenBank/DDBJ whole genome shotgun (WGS) entry which is preliminary data.</text>
</comment>
<dbReference type="EMBL" id="QPFP01000131">
    <property type="protein sequence ID" value="TEB20817.1"/>
    <property type="molecule type" value="Genomic_DNA"/>
</dbReference>
<organism evidence="1 2">
    <name type="scientific">Coprinellus micaceus</name>
    <name type="common">Glistening ink-cap mushroom</name>
    <name type="synonym">Coprinus micaceus</name>
    <dbReference type="NCBI Taxonomy" id="71717"/>
    <lineage>
        <taxon>Eukaryota</taxon>
        <taxon>Fungi</taxon>
        <taxon>Dikarya</taxon>
        <taxon>Basidiomycota</taxon>
        <taxon>Agaricomycotina</taxon>
        <taxon>Agaricomycetes</taxon>
        <taxon>Agaricomycetidae</taxon>
        <taxon>Agaricales</taxon>
        <taxon>Agaricineae</taxon>
        <taxon>Psathyrellaceae</taxon>
        <taxon>Coprinellus</taxon>
    </lineage>
</organism>
<accession>A0A4Y7SGV6</accession>
<protein>
    <submittedName>
        <fullName evidence="1">Uncharacterized protein</fullName>
    </submittedName>
</protein>
<dbReference type="Proteomes" id="UP000298030">
    <property type="component" value="Unassembled WGS sequence"/>
</dbReference>
<evidence type="ECO:0000313" key="2">
    <source>
        <dbReference type="Proteomes" id="UP000298030"/>
    </source>
</evidence>
<gene>
    <name evidence="1" type="ORF">FA13DRAFT_1717481</name>
</gene>
<dbReference type="AlphaFoldDB" id="A0A4Y7SGV6"/>
<evidence type="ECO:0000313" key="1">
    <source>
        <dbReference type="EMBL" id="TEB20817.1"/>
    </source>
</evidence>
<proteinExistence type="predicted"/>
<name>A0A4Y7SGV6_COPMI</name>
<feature type="non-terminal residue" evidence="1">
    <location>
        <position position="1"/>
    </location>
</feature>
<reference evidence="1 2" key="1">
    <citation type="journal article" date="2019" name="Nat. Ecol. Evol.">
        <title>Megaphylogeny resolves global patterns of mushroom evolution.</title>
        <authorList>
            <person name="Varga T."/>
            <person name="Krizsan K."/>
            <person name="Foldi C."/>
            <person name="Dima B."/>
            <person name="Sanchez-Garcia M."/>
            <person name="Sanchez-Ramirez S."/>
            <person name="Szollosi G.J."/>
            <person name="Szarkandi J.G."/>
            <person name="Papp V."/>
            <person name="Albert L."/>
            <person name="Andreopoulos W."/>
            <person name="Angelini C."/>
            <person name="Antonin V."/>
            <person name="Barry K.W."/>
            <person name="Bougher N.L."/>
            <person name="Buchanan P."/>
            <person name="Buyck B."/>
            <person name="Bense V."/>
            <person name="Catcheside P."/>
            <person name="Chovatia M."/>
            <person name="Cooper J."/>
            <person name="Damon W."/>
            <person name="Desjardin D."/>
            <person name="Finy P."/>
            <person name="Geml J."/>
            <person name="Haridas S."/>
            <person name="Hughes K."/>
            <person name="Justo A."/>
            <person name="Karasinski D."/>
            <person name="Kautmanova I."/>
            <person name="Kiss B."/>
            <person name="Kocsube S."/>
            <person name="Kotiranta H."/>
            <person name="LaButti K.M."/>
            <person name="Lechner B.E."/>
            <person name="Liimatainen K."/>
            <person name="Lipzen A."/>
            <person name="Lukacs Z."/>
            <person name="Mihaltcheva S."/>
            <person name="Morgado L.N."/>
            <person name="Niskanen T."/>
            <person name="Noordeloos M.E."/>
            <person name="Ohm R.A."/>
            <person name="Ortiz-Santana B."/>
            <person name="Ovrebo C."/>
            <person name="Racz N."/>
            <person name="Riley R."/>
            <person name="Savchenko A."/>
            <person name="Shiryaev A."/>
            <person name="Soop K."/>
            <person name="Spirin V."/>
            <person name="Szebenyi C."/>
            <person name="Tomsovsky M."/>
            <person name="Tulloss R.E."/>
            <person name="Uehling J."/>
            <person name="Grigoriev I.V."/>
            <person name="Vagvolgyi C."/>
            <person name="Papp T."/>
            <person name="Martin F.M."/>
            <person name="Miettinen O."/>
            <person name="Hibbett D.S."/>
            <person name="Nagy L.G."/>
        </authorList>
    </citation>
    <scope>NUCLEOTIDE SEQUENCE [LARGE SCALE GENOMIC DNA]</scope>
    <source>
        <strain evidence="1 2">FP101781</strain>
    </source>
</reference>